<evidence type="ECO:0000313" key="2">
    <source>
        <dbReference type="Proteomes" id="UP000431264"/>
    </source>
</evidence>
<comment type="caution">
    <text evidence="1">The sequence shown here is derived from an EMBL/GenBank/DDBJ whole genome shotgun (WGS) entry which is preliminary data.</text>
</comment>
<evidence type="ECO:0000313" key="1">
    <source>
        <dbReference type="EMBL" id="MVO10748.1"/>
    </source>
</evidence>
<organism evidence="1 2">
    <name type="scientific">Flavobacterium profundi</name>
    <dbReference type="NCBI Taxonomy" id="1774945"/>
    <lineage>
        <taxon>Bacteria</taxon>
        <taxon>Pseudomonadati</taxon>
        <taxon>Bacteroidota</taxon>
        <taxon>Flavobacteriia</taxon>
        <taxon>Flavobacteriales</taxon>
        <taxon>Flavobacteriaceae</taxon>
        <taxon>Flavobacterium</taxon>
    </lineage>
</organism>
<protein>
    <submittedName>
        <fullName evidence="1">Uncharacterized protein</fullName>
    </submittedName>
</protein>
<keyword evidence="2" id="KW-1185">Reference proteome</keyword>
<proteinExistence type="predicted"/>
<name>A0A6I4IW72_9FLAO</name>
<reference evidence="2" key="1">
    <citation type="submission" date="2019-05" db="EMBL/GenBank/DDBJ databases">
        <title>Flavobacterium profundi sp. nov., isolated from a deep-sea seamount.</title>
        <authorList>
            <person name="Zhang D.-C."/>
        </authorList>
    </citation>
    <scope>NUCLEOTIDE SEQUENCE [LARGE SCALE GENOMIC DNA]</scope>
    <source>
        <strain evidence="2">TP390</strain>
    </source>
</reference>
<dbReference type="AlphaFoldDB" id="A0A6I4IW72"/>
<dbReference type="Proteomes" id="UP000431264">
    <property type="component" value="Unassembled WGS sequence"/>
</dbReference>
<accession>A0A6I4IW72</accession>
<gene>
    <name evidence="1" type="ORF">GOQ30_16370</name>
</gene>
<sequence length="144" mass="17138">MIKYLAILLIFLLEINNFNDEFYTFRVFLNNEPVKNGYIHFLSNDELIHEISTIGLDLEEKYNKKCKIDKKGFLKINKKYLQNKYNNIGKDSMRCIVRCGYGFGVWEKFKISDDTIKINIIFSEYKDCFMSRKESDTVLKKCVK</sequence>
<dbReference type="RefSeq" id="WP_140999173.1">
    <property type="nucleotide sequence ID" value="NZ_VDCZ01000015.1"/>
</dbReference>
<dbReference type="EMBL" id="WQLW01000015">
    <property type="protein sequence ID" value="MVO10748.1"/>
    <property type="molecule type" value="Genomic_DNA"/>
</dbReference>